<proteinExistence type="predicted"/>
<evidence type="ECO:0000259" key="1">
    <source>
        <dbReference type="Pfam" id="PF01370"/>
    </source>
</evidence>
<dbReference type="PANTHER" id="PTHR11092:SF0">
    <property type="entry name" value="EPIMERASE FAMILY PROTEIN SDR39U1"/>
    <property type="match status" value="1"/>
</dbReference>
<accession>A0A131YFC2</accession>
<dbReference type="SUPFAM" id="SSF51735">
    <property type="entry name" value="NAD(P)-binding Rossmann-fold domains"/>
    <property type="match status" value="1"/>
</dbReference>
<sequence length="300" mass="32772">MMGIERVVIGGGTGFIGTALRNALSKLGYDVMIVSRKPGANVLTWTDVAEKGLPECAAVFSLAGQNVMDPMRRWTPGFRQNVYASRVETTKALADAIHKMESPPKAFVSISGVGYYKPDPVKEYTEDSPGGDHDFLAKLCTKWEAAAKLPPEVKCRTVTVRSGVVLGSNGGMVQQLYWPFFLGLGGPVASGSQFMPWVHIADIVGILIHAMNKEGLTGVLNGVAPQVVTNAEFTKEFARAMWRPALFPLPKFVLDLAFSPERATMMTEGQKVIPKRTLESGYKYKFPDVQSACQDILQRK</sequence>
<name>A0A131YFC2_RHIAP</name>
<dbReference type="AlphaFoldDB" id="A0A131YFC2"/>
<protein>
    <submittedName>
        <fullName evidence="3">Nucleoside diphosphate sugar epimerase</fullName>
    </submittedName>
</protein>
<dbReference type="InterPro" id="IPR036291">
    <property type="entry name" value="NAD(P)-bd_dom_sf"/>
</dbReference>
<dbReference type="InterPro" id="IPR001509">
    <property type="entry name" value="Epimerase_deHydtase"/>
</dbReference>
<organism evidence="3">
    <name type="scientific">Rhipicephalus appendiculatus</name>
    <name type="common">Brown ear tick</name>
    <dbReference type="NCBI Taxonomy" id="34631"/>
    <lineage>
        <taxon>Eukaryota</taxon>
        <taxon>Metazoa</taxon>
        <taxon>Ecdysozoa</taxon>
        <taxon>Arthropoda</taxon>
        <taxon>Chelicerata</taxon>
        <taxon>Arachnida</taxon>
        <taxon>Acari</taxon>
        <taxon>Parasitiformes</taxon>
        <taxon>Ixodida</taxon>
        <taxon>Ixodoidea</taxon>
        <taxon>Ixodidae</taxon>
        <taxon>Rhipicephalinae</taxon>
        <taxon>Rhipicephalus</taxon>
        <taxon>Rhipicephalus</taxon>
    </lineage>
</organism>
<dbReference type="PANTHER" id="PTHR11092">
    <property type="entry name" value="SUGAR NUCLEOTIDE EPIMERASE RELATED"/>
    <property type="match status" value="1"/>
</dbReference>
<feature type="domain" description="NAD-dependent epimerase/dehydratase" evidence="1">
    <location>
        <begin position="7"/>
        <end position="213"/>
    </location>
</feature>
<dbReference type="InterPro" id="IPR013549">
    <property type="entry name" value="DUF1731"/>
</dbReference>
<dbReference type="NCBIfam" id="TIGR01777">
    <property type="entry name" value="yfcH"/>
    <property type="match status" value="1"/>
</dbReference>
<reference evidence="3" key="1">
    <citation type="journal article" date="2016" name="Ticks Tick Borne Dis.">
        <title>De novo assembly and annotation of the salivary gland transcriptome of Rhipicephalus appendiculatus male and female ticks during blood feeding.</title>
        <authorList>
            <person name="de Castro M.H."/>
            <person name="de Klerk D."/>
            <person name="Pienaar R."/>
            <person name="Latif A.A."/>
            <person name="Rees D.J."/>
            <person name="Mans B.J."/>
        </authorList>
    </citation>
    <scope>NUCLEOTIDE SEQUENCE</scope>
    <source>
        <tissue evidence="3">Salivary glands</tissue>
    </source>
</reference>
<dbReference type="EMBL" id="GEDV01010598">
    <property type="protein sequence ID" value="JAP77959.1"/>
    <property type="molecule type" value="Transcribed_RNA"/>
</dbReference>
<evidence type="ECO:0000313" key="3">
    <source>
        <dbReference type="EMBL" id="JAP77959.1"/>
    </source>
</evidence>
<feature type="domain" description="DUF1731" evidence="2">
    <location>
        <begin position="249"/>
        <end position="296"/>
    </location>
</feature>
<dbReference type="Pfam" id="PF01370">
    <property type="entry name" value="Epimerase"/>
    <property type="match status" value="1"/>
</dbReference>
<evidence type="ECO:0000259" key="2">
    <source>
        <dbReference type="Pfam" id="PF08338"/>
    </source>
</evidence>
<dbReference type="Gene3D" id="3.40.50.720">
    <property type="entry name" value="NAD(P)-binding Rossmann-like Domain"/>
    <property type="match status" value="1"/>
</dbReference>
<dbReference type="InterPro" id="IPR010099">
    <property type="entry name" value="SDR39U1"/>
</dbReference>
<dbReference type="Pfam" id="PF08338">
    <property type="entry name" value="DUF1731"/>
    <property type="match status" value="1"/>
</dbReference>